<feature type="transmembrane region" description="Helical" evidence="1">
    <location>
        <begin position="293"/>
        <end position="314"/>
    </location>
</feature>
<feature type="transmembrane region" description="Helical" evidence="1">
    <location>
        <begin position="381"/>
        <end position="400"/>
    </location>
</feature>
<feature type="transmembrane region" description="Helical" evidence="1">
    <location>
        <begin position="25"/>
        <end position="50"/>
    </location>
</feature>
<keyword evidence="3" id="KW-1185">Reference proteome</keyword>
<keyword evidence="1" id="KW-0472">Membrane</keyword>
<feature type="transmembrane region" description="Helical" evidence="1">
    <location>
        <begin position="412"/>
        <end position="429"/>
    </location>
</feature>
<feature type="transmembrane region" description="Helical" evidence="1">
    <location>
        <begin position="208"/>
        <end position="231"/>
    </location>
</feature>
<protein>
    <recommendedName>
        <fullName evidence="4">Glycosyltransferase RgtA/B/C/D-like domain-containing protein</fullName>
    </recommendedName>
</protein>
<feature type="transmembrane region" description="Helical" evidence="1">
    <location>
        <begin position="355"/>
        <end position="374"/>
    </location>
</feature>
<keyword evidence="1" id="KW-1133">Transmembrane helix</keyword>
<dbReference type="Proteomes" id="UP000537161">
    <property type="component" value="Unassembled WGS sequence"/>
</dbReference>
<comment type="caution">
    <text evidence="2">The sequence shown here is derived from an EMBL/GenBank/DDBJ whole genome shotgun (WGS) entry which is preliminary data.</text>
</comment>
<dbReference type="EMBL" id="JACIJH010000004">
    <property type="protein sequence ID" value="MBB5706373.1"/>
    <property type="molecule type" value="Genomic_DNA"/>
</dbReference>
<evidence type="ECO:0008006" key="4">
    <source>
        <dbReference type="Google" id="ProtNLM"/>
    </source>
</evidence>
<keyword evidence="1" id="KW-0812">Transmembrane</keyword>
<reference evidence="2 3" key="1">
    <citation type="submission" date="2020-08" db="EMBL/GenBank/DDBJ databases">
        <title>Genomic Encyclopedia of Type Strains, Phase IV (KMG-IV): sequencing the most valuable type-strain genomes for metagenomic binning, comparative biology and taxonomic classification.</title>
        <authorList>
            <person name="Goeker M."/>
        </authorList>
    </citation>
    <scope>NUCLEOTIDE SEQUENCE [LARGE SCALE GENOMIC DNA]</scope>
    <source>
        <strain evidence="2 3">DSM 27163</strain>
    </source>
</reference>
<evidence type="ECO:0000313" key="2">
    <source>
        <dbReference type="EMBL" id="MBB5706373.1"/>
    </source>
</evidence>
<dbReference type="RefSeq" id="WP_184097224.1">
    <property type="nucleotide sequence ID" value="NZ_JACIJH010000004.1"/>
</dbReference>
<sequence>MDPYATRNPAGAALSSRLLSPLPRYAIGVAACGVAAAALLSVPGLGPWYLQRQDQWLLIAGALLLIACLRGLAGRQTAFDASWRLALAVGAAMMLATLAGHYWILSAYDLSADERLANFDAAILAKGQLVAPLPAQWWDHADALNTMYMFITDHREAWASAYLPVNAALRALVGWVAVPTLTGPLLTLLGALALWACARRIWPENREAAVVALLLYAGTGQIWLNGMTAYAMPAHLTVNLFWLWLVLRRRWWADIVALTLGLFAVGLHQIHYHPLFAAPILFLLLLRKEWGRAAFYALGYLAIGLFWQDWIYGISTLTLNGPLPADGSGGASYFRRMAGVFSAADDMRFNMIANLFRMVTWQHLLLLPLFLLGVRAARRDRLAAALLGGIIVTLLARLAIQPIQGHGLGYRNTHGLIGNFILLAVYGWVSLGDTLNRWRPLLLRTTAASCLVLLPLQAWMSHLFYASFADVSDRIDMAPVDYVVIGTDDAPYSIDLVRNDPFLHHRPIRLVREKLDPVLQAQICAANPSIALVGPAALKPITAYFNTAPSASAEVENWQLAASLSRSGCRVEPL</sequence>
<gene>
    <name evidence="2" type="ORF">FHR21_001725</name>
</gene>
<proteinExistence type="predicted"/>
<feature type="transmembrane region" description="Helical" evidence="1">
    <location>
        <begin position="441"/>
        <end position="460"/>
    </location>
</feature>
<dbReference type="AlphaFoldDB" id="A0A7W9B510"/>
<accession>A0A7W9B510</accession>
<feature type="transmembrane region" description="Helical" evidence="1">
    <location>
        <begin position="56"/>
        <end position="73"/>
    </location>
</feature>
<name>A0A7W9B510_9SPHN</name>
<evidence type="ECO:0000256" key="1">
    <source>
        <dbReference type="SAM" id="Phobius"/>
    </source>
</evidence>
<evidence type="ECO:0000313" key="3">
    <source>
        <dbReference type="Proteomes" id="UP000537161"/>
    </source>
</evidence>
<feature type="transmembrane region" description="Helical" evidence="1">
    <location>
        <begin position="172"/>
        <end position="196"/>
    </location>
</feature>
<organism evidence="2 3">
    <name type="scientific">Sphingopyxis panaciterrulae</name>
    <dbReference type="NCBI Taxonomy" id="462372"/>
    <lineage>
        <taxon>Bacteria</taxon>
        <taxon>Pseudomonadati</taxon>
        <taxon>Pseudomonadota</taxon>
        <taxon>Alphaproteobacteria</taxon>
        <taxon>Sphingomonadales</taxon>
        <taxon>Sphingomonadaceae</taxon>
        <taxon>Sphingopyxis</taxon>
    </lineage>
</organism>
<feature type="transmembrane region" description="Helical" evidence="1">
    <location>
        <begin position="85"/>
        <end position="105"/>
    </location>
</feature>